<evidence type="ECO:0000259" key="11">
    <source>
        <dbReference type="PROSITE" id="PS51144"/>
    </source>
</evidence>
<dbReference type="SUPFAM" id="SSF51069">
    <property type="entry name" value="Carbonic anhydrase"/>
    <property type="match status" value="1"/>
</dbReference>
<evidence type="ECO:0000313" key="13">
    <source>
        <dbReference type="Proteomes" id="UP000290567"/>
    </source>
</evidence>
<evidence type="ECO:0000256" key="1">
    <source>
        <dbReference type="ARBA" id="ARBA00001947"/>
    </source>
</evidence>
<gene>
    <name evidence="12" type="primary">cah</name>
    <name evidence="12" type="ORF">NRIC_27990</name>
</gene>
<evidence type="ECO:0000256" key="10">
    <source>
        <dbReference type="RuleBase" id="RU367011"/>
    </source>
</evidence>
<comment type="caution">
    <text evidence="12">The sequence shown here is derived from an EMBL/GenBank/DDBJ whole genome shotgun (WGS) entry which is preliminary data.</text>
</comment>
<proteinExistence type="inferred from homology"/>
<organism evidence="12 13">
    <name type="scientific">Enterococcus florum</name>
    <dbReference type="NCBI Taxonomy" id="2480627"/>
    <lineage>
        <taxon>Bacteria</taxon>
        <taxon>Bacillati</taxon>
        <taxon>Bacillota</taxon>
        <taxon>Bacilli</taxon>
        <taxon>Lactobacillales</taxon>
        <taxon>Enterococcaceae</taxon>
        <taxon>Enterococcus</taxon>
    </lineage>
</organism>
<accession>A0A4P5PF93</accession>
<comment type="similarity">
    <text evidence="3 10">Belongs to the alpha-carbonic anhydrase family.</text>
</comment>
<dbReference type="PANTHER" id="PTHR18952:SF265">
    <property type="entry name" value="CARBONIC ANHYDRASE"/>
    <property type="match status" value="1"/>
</dbReference>
<dbReference type="AlphaFoldDB" id="A0A4P5PF93"/>
<keyword evidence="7 10" id="KW-0862">Zinc</keyword>
<dbReference type="Pfam" id="PF00194">
    <property type="entry name" value="Carb_anhydrase"/>
    <property type="match status" value="1"/>
</dbReference>
<protein>
    <recommendedName>
        <fullName evidence="5 10">Carbonic anhydrase</fullName>
        <ecNumber evidence="4 10">4.2.1.1</ecNumber>
    </recommendedName>
</protein>
<dbReference type="GO" id="GO:0004089">
    <property type="term" value="F:carbonate dehydratase activity"/>
    <property type="evidence" value="ECO:0007669"/>
    <property type="project" value="UniProtKB-UniRule"/>
</dbReference>
<evidence type="ECO:0000256" key="6">
    <source>
        <dbReference type="ARBA" id="ARBA00022723"/>
    </source>
</evidence>
<dbReference type="PROSITE" id="PS51144">
    <property type="entry name" value="ALPHA_CA_2"/>
    <property type="match status" value="1"/>
</dbReference>
<keyword evidence="8 10" id="KW-0456">Lyase</keyword>
<evidence type="ECO:0000256" key="7">
    <source>
        <dbReference type="ARBA" id="ARBA00022833"/>
    </source>
</evidence>
<feature type="domain" description="Alpha-carbonic anhydrase" evidence="11">
    <location>
        <begin position="5"/>
        <end position="215"/>
    </location>
</feature>
<keyword evidence="13" id="KW-1185">Reference proteome</keyword>
<keyword evidence="6 10" id="KW-0479">Metal-binding</keyword>
<dbReference type="SMART" id="SM01057">
    <property type="entry name" value="Carb_anhydrase"/>
    <property type="match status" value="1"/>
</dbReference>
<dbReference type="InterPro" id="IPR041891">
    <property type="entry name" value="Alpha_CA_prokaryot-like"/>
</dbReference>
<dbReference type="OrthoDB" id="5327615at2"/>
<dbReference type="PROSITE" id="PS00162">
    <property type="entry name" value="ALPHA_CA_1"/>
    <property type="match status" value="1"/>
</dbReference>
<evidence type="ECO:0000256" key="5">
    <source>
        <dbReference type="ARBA" id="ARBA00014628"/>
    </source>
</evidence>
<dbReference type="InterPro" id="IPR018338">
    <property type="entry name" value="Carbonic_anhydrase_a-class_CS"/>
</dbReference>
<dbReference type="EMBL" id="BJCC01000024">
    <property type="protein sequence ID" value="GCF94908.1"/>
    <property type="molecule type" value="Genomic_DNA"/>
</dbReference>
<evidence type="ECO:0000313" key="12">
    <source>
        <dbReference type="EMBL" id="GCF94908.1"/>
    </source>
</evidence>
<dbReference type="InterPro" id="IPR001148">
    <property type="entry name" value="CA_dom"/>
</dbReference>
<evidence type="ECO:0000256" key="4">
    <source>
        <dbReference type="ARBA" id="ARBA00012925"/>
    </source>
</evidence>
<comment type="function">
    <text evidence="2 10">Reversible hydration of carbon dioxide.</text>
</comment>
<evidence type="ECO:0000256" key="8">
    <source>
        <dbReference type="ARBA" id="ARBA00023239"/>
    </source>
</evidence>
<dbReference type="InterPro" id="IPR036398">
    <property type="entry name" value="CA_dom_sf"/>
</dbReference>
<evidence type="ECO:0000256" key="9">
    <source>
        <dbReference type="ARBA" id="ARBA00048348"/>
    </source>
</evidence>
<dbReference type="InterPro" id="IPR023561">
    <property type="entry name" value="Carbonic_anhydrase_a-class"/>
</dbReference>
<dbReference type="Proteomes" id="UP000290567">
    <property type="component" value="Unassembled WGS sequence"/>
</dbReference>
<dbReference type="EC" id="4.2.1.1" evidence="4 10"/>
<dbReference type="Gene3D" id="3.10.200.10">
    <property type="entry name" value="Alpha carbonic anhydrase"/>
    <property type="match status" value="1"/>
</dbReference>
<comment type="catalytic activity">
    <reaction evidence="9 10">
        <text>hydrogencarbonate + H(+) = CO2 + H2O</text>
        <dbReference type="Rhea" id="RHEA:10748"/>
        <dbReference type="ChEBI" id="CHEBI:15377"/>
        <dbReference type="ChEBI" id="CHEBI:15378"/>
        <dbReference type="ChEBI" id="CHEBI:16526"/>
        <dbReference type="ChEBI" id="CHEBI:17544"/>
        <dbReference type="EC" id="4.2.1.1"/>
    </reaction>
</comment>
<dbReference type="CDD" id="cd03124">
    <property type="entry name" value="alpha_CA_prokaryotic_like"/>
    <property type="match status" value="1"/>
</dbReference>
<dbReference type="GO" id="GO:0008270">
    <property type="term" value="F:zinc ion binding"/>
    <property type="evidence" value="ECO:0007669"/>
    <property type="project" value="UniProtKB-UniRule"/>
</dbReference>
<name>A0A4P5PF93_9ENTE</name>
<evidence type="ECO:0000256" key="2">
    <source>
        <dbReference type="ARBA" id="ARBA00002904"/>
    </source>
</evidence>
<comment type="cofactor">
    <cofactor evidence="1 10">
        <name>Zn(2+)</name>
        <dbReference type="ChEBI" id="CHEBI:29105"/>
    </cofactor>
</comment>
<dbReference type="PANTHER" id="PTHR18952">
    <property type="entry name" value="CARBONIC ANHYDRASE"/>
    <property type="match status" value="1"/>
</dbReference>
<reference evidence="13" key="1">
    <citation type="submission" date="2019-02" db="EMBL/GenBank/DDBJ databases">
        <title>Draft genome sequence of Enterococcus sp. Gos25-1.</title>
        <authorList>
            <person name="Tanaka N."/>
            <person name="Shiwa Y."/>
            <person name="Fujita N."/>
        </authorList>
    </citation>
    <scope>NUCLEOTIDE SEQUENCE [LARGE SCALE GENOMIC DNA]</scope>
    <source>
        <strain evidence="13">Gos25-1</strain>
    </source>
</reference>
<dbReference type="RefSeq" id="WP_146623306.1">
    <property type="nucleotide sequence ID" value="NZ_BJCC01000024.1"/>
</dbReference>
<evidence type="ECO:0000256" key="3">
    <source>
        <dbReference type="ARBA" id="ARBA00010718"/>
    </source>
</evidence>
<sequence length="215" mass="24785">MKAKFTIDYCQQQQWGSEIGLRQSPIDIQTASVEPSTDRQLTKLDVTIHQENASFFNNGQNLQLLCQGQATLNNRPFQLIQMHFHTDSEHSIDGKKFPMEGHFLFHGINQQIAVIGVFYEIGTENAAFEEVLDHFDTETDCGSLDFNLLLPENKSYYHYLGSLTTPPLTENVEWYVLKRTVEVSAQQIDRFKEMHGHNCRLQQAINQRTVLSYNE</sequence>